<dbReference type="FunFam" id="2.60.40.1180:FF:000023">
    <property type="entry name" value="neutral alpha-glucosidase AB isoform X2"/>
    <property type="match status" value="1"/>
</dbReference>
<dbReference type="InterPro" id="IPR013780">
    <property type="entry name" value="Glyco_hydro_b"/>
</dbReference>
<dbReference type="SUPFAM" id="SSF51011">
    <property type="entry name" value="Glycosyl hydrolase domain"/>
    <property type="match status" value="1"/>
</dbReference>
<dbReference type="FunFam" id="3.20.20.80:FF:000039">
    <property type="entry name" value="Glucosidase, alpha neutral C"/>
    <property type="match status" value="1"/>
</dbReference>
<evidence type="ECO:0000313" key="9">
    <source>
        <dbReference type="Proteomes" id="UP001295444"/>
    </source>
</evidence>
<dbReference type="InterPro" id="IPR030458">
    <property type="entry name" value="Glyco_hydro_31_AS"/>
</dbReference>
<dbReference type="CDD" id="cd06603">
    <property type="entry name" value="GH31_GANC_GANAB_alpha"/>
    <property type="match status" value="1"/>
</dbReference>
<name>A0AAD1TJ05_PELCU</name>
<dbReference type="Proteomes" id="UP001295444">
    <property type="component" value="Chromosome 13"/>
</dbReference>
<dbReference type="Gene3D" id="2.60.40.1760">
    <property type="entry name" value="glycosyl hydrolase (family 31)"/>
    <property type="match status" value="1"/>
</dbReference>
<proteinExistence type="inferred from homology"/>
<dbReference type="PANTHER" id="PTHR22762">
    <property type="entry name" value="ALPHA-GLUCOSIDASE"/>
    <property type="match status" value="1"/>
</dbReference>
<dbReference type="Gene3D" id="3.20.20.80">
    <property type="entry name" value="Glycosidases"/>
    <property type="match status" value="1"/>
</dbReference>
<evidence type="ECO:0000259" key="5">
    <source>
        <dbReference type="Pfam" id="PF01055"/>
    </source>
</evidence>
<comment type="similarity">
    <text evidence="1 4">Belongs to the glycosyl hydrolase 31 family.</text>
</comment>
<keyword evidence="2 4" id="KW-0378">Hydrolase</keyword>
<evidence type="ECO:0000313" key="8">
    <source>
        <dbReference type="EMBL" id="CAH2328139.1"/>
    </source>
</evidence>
<feature type="domain" description="Glycoside hydrolase family 31 TIM barrel" evidence="5">
    <location>
        <begin position="360"/>
        <end position="685"/>
    </location>
</feature>
<dbReference type="Pfam" id="PF01055">
    <property type="entry name" value="Glyco_hydro_31_2nd"/>
    <property type="match status" value="1"/>
</dbReference>
<reference evidence="8" key="1">
    <citation type="submission" date="2022-03" db="EMBL/GenBank/DDBJ databases">
        <authorList>
            <person name="Alioto T."/>
            <person name="Alioto T."/>
            <person name="Gomez Garrido J."/>
        </authorList>
    </citation>
    <scope>NUCLEOTIDE SEQUENCE</scope>
</reference>
<dbReference type="Pfam" id="PF21365">
    <property type="entry name" value="Glyco_hydro_31_3rd"/>
    <property type="match status" value="1"/>
</dbReference>
<evidence type="ECO:0000259" key="7">
    <source>
        <dbReference type="Pfam" id="PF21365"/>
    </source>
</evidence>
<protein>
    <submittedName>
        <fullName evidence="8">Neutral alpha-glucosidase C</fullName>
    </submittedName>
</protein>
<dbReference type="CDD" id="cd14752">
    <property type="entry name" value="GH31_N"/>
    <property type="match status" value="1"/>
</dbReference>
<dbReference type="GO" id="GO:0004558">
    <property type="term" value="F:alpha-1,4-glucosidase activity"/>
    <property type="evidence" value="ECO:0007669"/>
    <property type="project" value="TreeGrafter"/>
</dbReference>
<feature type="domain" description="Glycoside hydrolase family 31 N-terminal" evidence="6">
    <location>
        <begin position="82"/>
        <end position="296"/>
    </location>
</feature>
<dbReference type="PROSITE" id="PS00129">
    <property type="entry name" value="GLYCOSYL_HYDROL_F31_1"/>
    <property type="match status" value="1"/>
</dbReference>
<dbReference type="EMBL" id="OW240924">
    <property type="protein sequence ID" value="CAH2328139.1"/>
    <property type="molecule type" value="Genomic_DNA"/>
</dbReference>
<evidence type="ECO:0000259" key="6">
    <source>
        <dbReference type="Pfam" id="PF13802"/>
    </source>
</evidence>
<gene>
    <name evidence="8" type="ORF">PECUL_23A024885</name>
</gene>
<dbReference type="PANTHER" id="PTHR22762:SF60">
    <property type="entry name" value="NEUTRAL ALPHA-GLUCOSIDASE C"/>
    <property type="match status" value="1"/>
</dbReference>
<dbReference type="Gene3D" id="2.60.40.1180">
    <property type="entry name" value="Golgi alpha-mannosidase II"/>
    <property type="match status" value="2"/>
</dbReference>
<evidence type="ECO:0000256" key="3">
    <source>
        <dbReference type="ARBA" id="ARBA00023295"/>
    </source>
</evidence>
<evidence type="ECO:0000256" key="2">
    <source>
        <dbReference type="ARBA" id="ARBA00022801"/>
    </source>
</evidence>
<keyword evidence="3 4" id="KW-0326">Glycosidase</keyword>
<dbReference type="InterPro" id="IPR025887">
    <property type="entry name" value="Glyco_hydro_31_N_dom"/>
</dbReference>
<dbReference type="InterPro" id="IPR017853">
    <property type="entry name" value="GH"/>
</dbReference>
<dbReference type="AlphaFoldDB" id="A0AAD1TJ05"/>
<dbReference type="FunFam" id="3.20.20.80:FF:000046">
    <property type="entry name" value="Glucosidase alpha, neutral C"/>
    <property type="match status" value="1"/>
</dbReference>
<evidence type="ECO:0000256" key="4">
    <source>
        <dbReference type="RuleBase" id="RU361185"/>
    </source>
</evidence>
<dbReference type="GO" id="GO:0006491">
    <property type="term" value="P:N-glycan processing"/>
    <property type="evidence" value="ECO:0007669"/>
    <property type="project" value="TreeGrafter"/>
</dbReference>
<dbReference type="GO" id="GO:0005975">
    <property type="term" value="P:carbohydrate metabolic process"/>
    <property type="evidence" value="ECO:0007669"/>
    <property type="project" value="InterPro"/>
</dbReference>
<dbReference type="SUPFAM" id="SSF74650">
    <property type="entry name" value="Galactose mutarotase-like"/>
    <property type="match status" value="1"/>
</dbReference>
<dbReference type="Pfam" id="PF13802">
    <property type="entry name" value="Gal_mutarotas_2"/>
    <property type="match status" value="1"/>
</dbReference>
<dbReference type="InterPro" id="IPR000322">
    <property type="entry name" value="Glyco_hydro_31_TIM"/>
</dbReference>
<evidence type="ECO:0000256" key="1">
    <source>
        <dbReference type="ARBA" id="ARBA00007806"/>
    </source>
</evidence>
<organism evidence="8 9">
    <name type="scientific">Pelobates cultripes</name>
    <name type="common">Western spadefoot toad</name>
    <dbReference type="NCBI Taxonomy" id="61616"/>
    <lineage>
        <taxon>Eukaryota</taxon>
        <taxon>Metazoa</taxon>
        <taxon>Chordata</taxon>
        <taxon>Craniata</taxon>
        <taxon>Vertebrata</taxon>
        <taxon>Euteleostomi</taxon>
        <taxon>Amphibia</taxon>
        <taxon>Batrachia</taxon>
        <taxon>Anura</taxon>
        <taxon>Pelobatoidea</taxon>
        <taxon>Pelobatidae</taxon>
        <taxon>Pelobates</taxon>
    </lineage>
</organism>
<accession>A0AAD1TJ05</accession>
<dbReference type="InterPro" id="IPR011013">
    <property type="entry name" value="Gal_mutarotase_sf_dom"/>
</dbReference>
<dbReference type="InterPro" id="IPR048395">
    <property type="entry name" value="Glyco_hydro_31_C"/>
</dbReference>
<dbReference type="SUPFAM" id="SSF51445">
    <property type="entry name" value="(Trans)glycosidases"/>
    <property type="match status" value="1"/>
</dbReference>
<feature type="domain" description="Glycosyl hydrolase family 31 C-terminal" evidence="7">
    <location>
        <begin position="697"/>
        <end position="783"/>
    </location>
</feature>
<sequence>MSSMESAPLPLQPSEADDIIQGVLTENKSKFKTPNQIGFYRRQKLLLPGQSLYHAQLDTFKIDDEGASLRIIHQDTNVPYQLQVIALKGGIVRLKIKEFSPLKSRYEVSDVLIKETATERFSVSKQESDNVVLDYQNGLYKLHIAAYPFSVTVTQDEKALLGINSQGLLYFESGVSSPPGSVATVGDIDAPQDSSKEEFGLWKEEFGDFLDRSLTSVGLDFSLHGFEHVYGIPEHADTHRLQDCGDSEVYRLYNLDVFGYSVCNKMGIYGSVPLLLAHKPSHTCGIFWLNSSETMVETHYKASLQTELSQAAPVTRKKKAVPMVDVRWMSESGIVDVFLLLGPAPQDVFNQYAQLTGTQAFPPRFSLGYHQCRWNYEDEADVEAVDSGFDEHHIPYDVIWLDIEHTDGKRYFTWDPVKFSDPLQMQKKLQEKKRKLVVISDPHIKVDPNYSLYAEAKEKGFFVKDRNGEDFVGTCWPGSSSYLDFTKPAVRDWYSSQFALDAYKGSTDALFVWNDMNEPSVFESPEMTMPKYVVHHQSWEHRDVHNLYGFYQQMSTSEGLIRRSGGQERPFVLTRSFFAGSQRYGAVWTGDNKAEWQYLKISIPMLLSLSVAGISFCGADVGGFVGDPEPELLVRWYQAGSFQPFFRAHAIRDSKRREPWLFGEGNTLLIKKAIEERYTLLPYLYLLFYRAHVSAELVMRPFWVEFPKNPETFGVESQYMLGSALMVAPVLVPGVSFLDVLFPGPGELWYNFRNYKCIKGQRKQKVGVTLDEIPVYQRGGSIIPMHTAVGKSTGWMEETPYKLYVALNSKGSASGELYVDDGHSFKYQHDRMFIYRHFTFQKNVLSCKSAENTGHFSRECILKKVLVMGLKKMPSEVNIISPGKEKTQVTFTYSHKLGLLTMESLSLDASADWEIHIVSS</sequence>
<dbReference type="GO" id="GO:0030246">
    <property type="term" value="F:carbohydrate binding"/>
    <property type="evidence" value="ECO:0007669"/>
    <property type="project" value="InterPro"/>
</dbReference>
<keyword evidence="9" id="KW-1185">Reference proteome</keyword>